<proteinExistence type="predicted"/>
<reference evidence="3 4" key="1">
    <citation type="journal article" date="2020" name="BMC Genomics">
        <title>Intraspecific diversification of the crop wild relative Brassica cretica Lam. using demographic model selection.</title>
        <authorList>
            <person name="Kioukis A."/>
            <person name="Michalopoulou V.A."/>
            <person name="Briers L."/>
            <person name="Pirintsos S."/>
            <person name="Studholme D.J."/>
            <person name="Pavlidis P."/>
            <person name="Sarris P.F."/>
        </authorList>
    </citation>
    <scope>NUCLEOTIDE SEQUENCE [LARGE SCALE GENOMIC DNA]</scope>
    <source>
        <strain evidence="4">cv. PFS-1207/04</strain>
    </source>
</reference>
<protein>
    <submittedName>
        <fullName evidence="3">Uncharacterized protein</fullName>
    </submittedName>
</protein>
<dbReference type="EMBL" id="QGKV02000832">
    <property type="protein sequence ID" value="KAF3547362.1"/>
    <property type="molecule type" value="Genomic_DNA"/>
</dbReference>
<keyword evidence="2" id="KW-0472">Membrane</keyword>
<evidence type="ECO:0000313" key="4">
    <source>
        <dbReference type="Proteomes" id="UP000266723"/>
    </source>
</evidence>
<feature type="transmembrane region" description="Helical" evidence="2">
    <location>
        <begin position="173"/>
        <end position="196"/>
    </location>
</feature>
<evidence type="ECO:0000256" key="1">
    <source>
        <dbReference type="SAM" id="MobiDB-lite"/>
    </source>
</evidence>
<dbReference type="PANTHER" id="PTHR37206:SF5">
    <property type="entry name" value="TRANSMEMBRANE PROTEIN"/>
    <property type="match status" value="1"/>
</dbReference>
<dbReference type="PANTHER" id="PTHR37206">
    <property type="entry name" value="TRANSMEMBRANE PROTEIN"/>
    <property type="match status" value="1"/>
</dbReference>
<sequence length="277" mass="31970">MAEDDDLYYQQHLIEPMDPVSSMVVIRESPIFAKDDRLVFPPVNHENLQLASSVSEFDNPYLESPSSESESPSSSSRGSASSSSFSLSPSDSDGQPPLSPCEFYQKLPSETTEEKCSESPPSDSDGQSPPLTGLKRGGESPPPRKVLYREADDVLRHWWELLLVRAYSKIKNLMTWFSTTLRPFYPVLAIAIWWWMRRRRRVNGESRDLLRVRHVSIPLMTIQCTGDGRPMRSRLRFRPRLAEPNPKSGRRRRLGFETDFTSRERDRDESGMKFWRR</sequence>
<feature type="region of interest" description="Disordered" evidence="1">
    <location>
        <begin position="58"/>
        <end position="145"/>
    </location>
</feature>
<evidence type="ECO:0000256" key="2">
    <source>
        <dbReference type="SAM" id="Phobius"/>
    </source>
</evidence>
<dbReference type="Proteomes" id="UP000266723">
    <property type="component" value="Unassembled WGS sequence"/>
</dbReference>
<comment type="caution">
    <text evidence="3">The sequence shown here is derived from an EMBL/GenBank/DDBJ whole genome shotgun (WGS) entry which is preliminary data.</text>
</comment>
<keyword evidence="4" id="KW-1185">Reference proteome</keyword>
<gene>
    <name evidence="3" type="ORF">DY000_02000333</name>
</gene>
<accession>A0ABQ7C785</accession>
<keyword evidence="2" id="KW-0812">Transmembrane</keyword>
<feature type="compositionally biased region" description="Low complexity" evidence="1">
    <location>
        <begin position="118"/>
        <end position="130"/>
    </location>
</feature>
<name>A0ABQ7C785_BRACR</name>
<keyword evidence="2" id="KW-1133">Transmembrane helix</keyword>
<feature type="compositionally biased region" description="Low complexity" evidence="1">
    <location>
        <begin position="63"/>
        <end position="92"/>
    </location>
</feature>
<organism evidence="3 4">
    <name type="scientific">Brassica cretica</name>
    <name type="common">Mustard</name>
    <dbReference type="NCBI Taxonomy" id="69181"/>
    <lineage>
        <taxon>Eukaryota</taxon>
        <taxon>Viridiplantae</taxon>
        <taxon>Streptophyta</taxon>
        <taxon>Embryophyta</taxon>
        <taxon>Tracheophyta</taxon>
        <taxon>Spermatophyta</taxon>
        <taxon>Magnoliopsida</taxon>
        <taxon>eudicotyledons</taxon>
        <taxon>Gunneridae</taxon>
        <taxon>Pentapetalae</taxon>
        <taxon>rosids</taxon>
        <taxon>malvids</taxon>
        <taxon>Brassicales</taxon>
        <taxon>Brassicaceae</taxon>
        <taxon>Brassiceae</taxon>
        <taxon>Brassica</taxon>
    </lineage>
</organism>
<evidence type="ECO:0000313" key="3">
    <source>
        <dbReference type="EMBL" id="KAF3547362.1"/>
    </source>
</evidence>